<keyword evidence="5 7" id="KW-0472">Membrane</keyword>
<dbReference type="STRING" id="388280.SAMN04488057_104107"/>
<dbReference type="AlphaFoldDB" id="A0A1M7M5D1"/>
<protein>
    <submittedName>
        <fullName evidence="9">Biopolymer transport protein ExbB</fullName>
    </submittedName>
</protein>
<comment type="subcellular location">
    <subcellularLocation>
        <location evidence="1">Cell membrane</location>
        <topology evidence="1">Multi-pass membrane protein</topology>
    </subcellularLocation>
    <subcellularLocation>
        <location evidence="6">Membrane</location>
        <topology evidence="6">Multi-pass membrane protein</topology>
    </subcellularLocation>
</comment>
<keyword evidence="6" id="KW-0813">Transport</keyword>
<dbReference type="OrthoDB" id="4045at2"/>
<evidence type="ECO:0000256" key="3">
    <source>
        <dbReference type="ARBA" id="ARBA00022692"/>
    </source>
</evidence>
<dbReference type="GO" id="GO:0005886">
    <property type="term" value="C:plasma membrane"/>
    <property type="evidence" value="ECO:0007669"/>
    <property type="project" value="UniProtKB-SubCell"/>
</dbReference>
<keyword evidence="10" id="KW-1185">Reference proteome</keyword>
<dbReference type="Pfam" id="PF01618">
    <property type="entry name" value="MotA_ExbB"/>
    <property type="match status" value="1"/>
</dbReference>
<dbReference type="PANTHER" id="PTHR30625:SF17">
    <property type="entry name" value="TOLQ-RELATED"/>
    <property type="match status" value="1"/>
</dbReference>
<keyword evidence="2" id="KW-1003">Cell membrane</keyword>
<evidence type="ECO:0000259" key="8">
    <source>
        <dbReference type="Pfam" id="PF01618"/>
    </source>
</evidence>
<dbReference type="EMBL" id="FRCY01000004">
    <property type="protein sequence ID" value="SHM85892.1"/>
    <property type="molecule type" value="Genomic_DNA"/>
</dbReference>
<dbReference type="InterPro" id="IPR050790">
    <property type="entry name" value="ExbB/TolQ_transport"/>
</dbReference>
<dbReference type="InterPro" id="IPR002898">
    <property type="entry name" value="MotA_ExbB_proton_chnl"/>
</dbReference>
<keyword evidence="6" id="KW-0653">Protein transport</keyword>
<dbReference type="Proteomes" id="UP000184513">
    <property type="component" value="Unassembled WGS sequence"/>
</dbReference>
<dbReference type="GO" id="GO:0017038">
    <property type="term" value="P:protein import"/>
    <property type="evidence" value="ECO:0007669"/>
    <property type="project" value="TreeGrafter"/>
</dbReference>
<keyword evidence="3 7" id="KW-0812">Transmembrane</keyword>
<organism evidence="9 10">
    <name type="scientific">Cyclobacterium lianum</name>
    <dbReference type="NCBI Taxonomy" id="388280"/>
    <lineage>
        <taxon>Bacteria</taxon>
        <taxon>Pseudomonadati</taxon>
        <taxon>Bacteroidota</taxon>
        <taxon>Cytophagia</taxon>
        <taxon>Cytophagales</taxon>
        <taxon>Cyclobacteriaceae</taxon>
        <taxon>Cyclobacterium</taxon>
    </lineage>
</organism>
<feature type="transmembrane region" description="Helical" evidence="7">
    <location>
        <begin position="41"/>
        <end position="62"/>
    </location>
</feature>
<evidence type="ECO:0000256" key="4">
    <source>
        <dbReference type="ARBA" id="ARBA00022989"/>
    </source>
</evidence>
<keyword evidence="4 7" id="KW-1133">Transmembrane helix</keyword>
<evidence type="ECO:0000256" key="1">
    <source>
        <dbReference type="ARBA" id="ARBA00004651"/>
    </source>
</evidence>
<feature type="domain" description="MotA/TolQ/ExbB proton channel" evidence="8">
    <location>
        <begin position="98"/>
        <end position="219"/>
    </location>
</feature>
<feature type="transmembrane region" description="Helical" evidence="7">
    <location>
        <begin position="138"/>
        <end position="161"/>
    </location>
</feature>
<evidence type="ECO:0000256" key="7">
    <source>
        <dbReference type="SAM" id="Phobius"/>
    </source>
</evidence>
<accession>A0A1M7M5D1</accession>
<gene>
    <name evidence="9" type="ORF">SAMN04488057_104107</name>
</gene>
<dbReference type="PANTHER" id="PTHR30625">
    <property type="entry name" value="PROTEIN TOLQ"/>
    <property type="match status" value="1"/>
</dbReference>
<reference evidence="9 10" key="1">
    <citation type="submission" date="2016-11" db="EMBL/GenBank/DDBJ databases">
        <authorList>
            <person name="Jaros S."/>
            <person name="Januszkiewicz K."/>
            <person name="Wedrychowicz H."/>
        </authorList>
    </citation>
    <scope>NUCLEOTIDE SEQUENCE [LARGE SCALE GENOMIC DNA]</scope>
    <source>
        <strain evidence="9 10">CGMCC 1.6102</strain>
    </source>
</reference>
<feature type="transmembrane region" description="Helical" evidence="7">
    <location>
        <begin position="181"/>
        <end position="204"/>
    </location>
</feature>
<evidence type="ECO:0000313" key="9">
    <source>
        <dbReference type="EMBL" id="SHM85892.1"/>
    </source>
</evidence>
<proteinExistence type="inferred from homology"/>
<name>A0A1M7M5D1_9BACT</name>
<comment type="similarity">
    <text evidence="6">Belongs to the exbB/tolQ family.</text>
</comment>
<dbReference type="RefSeq" id="WP_073093925.1">
    <property type="nucleotide sequence ID" value="NZ_FRCY01000004.1"/>
</dbReference>
<evidence type="ECO:0000256" key="6">
    <source>
        <dbReference type="RuleBase" id="RU004057"/>
    </source>
</evidence>
<sequence>MILLQTLSTTDGQQTVDSLALMEGAGSSDIGLLELLIKGGYMMIPLYLLFILAIFIFVERILTLKKASKTPKGMIDQVKMMVQSGNIEQAKMVCQGEETPVAHMIAKGLERIGSPLKNIEVAIENVGKIEIYKLEKNLGLLATVSGAAPMIGFLGTVAGMIRAFIGVAQEEGMVSPKLLSTGIYEAMITTATGLVVGIVAYLGYNYLVTQVSKLIHNMEYTTIEFIDLLQDKK</sequence>
<evidence type="ECO:0000313" key="10">
    <source>
        <dbReference type="Proteomes" id="UP000184513"/>
    </source>
</evidence>
<evidence type="ECO:0000256" key="2">
    <source>
        <dbReference type="ARBA" id="ARBA00022475"/>
    </source>
</evidence>
<evidence type="ECO:0000256" key="5">
    <source>
        <dbReference type="ARBA" id="ARBA00023136"/>
    </source>
</evidence>